<dbReference type="GO" id="GO:0008270">
    <property type="term" value="F:zinc ion binding"/>
    <property type="evidence" value="ECO:0007669"/>
    <property type="project" value="UniProtKB-KW"/>
</dbReference>
<feature type="compositionally biased region" description="Low complexity" evidence="10">
    <location>
        <begin position="517"/>
        <end position="534"/>
    </location>
</feature>
<evidence type="ECO:0000259" key="11">
    <source>
        <dbReference type="PROSITE" id="PS51030"/>
    </source>
</evidence>
<keyword evidence="7" id="KW-0804">Transcription</keyword>
<evidence type="ECO:0000256" key="10">
    <source>
        <dbReference type="SAM" id="MobiDB-lite"/>
    </source>
</evidence>
<protein>
    <submittedName>
        <fullName evidence="13">Nuclear hormone receptor HR96</fullName>
    </submittedName>
</protein>
<dbReference type="PRINTS" id="PR00398">
    <property type="entry name" value="STRDHORMONER"/>
</dbReference>
<proteinExistence type="predicted"/>
<evidence type="ECO:0000256" key="1">
    <source>
        <dbReference type="ARBA" id="ARBA00004123"/>
    </source>
</evidence>
<dbReference type="SUPFAM" id="SSF57716">
    <property type="entry name" value="Glucocorticoid receptor-like (DNA-binding domain)"/>
    <property type="match status" value="1"/>
</dbReference>
<dbReference type="PROSITE" id="PS51843">
    <property type="entry name" value="NR_LBD"/>
    <property type="match status" value="1"/>
</dbReference>
<evidence type="ECO:0000259" key="12">
    <source>
        <dbReference type="PROSITE" id="PS51843"/>
    </source>
</evidence>
<dbReference type="InterPro" id="IPR013088">
    <property type="entry name" value="Znf_NHR/GATA"/>
</dbReference>
<dbReference type="SMART" id="SM00430">
    <property type="entry name" value="HOLI"/>
    <property type="match status" value="1"/>
</dbReference>
<gene>
    <name evidence="13" type="ORF">Fcan01_19446</name>
</gene>
<evidence type="ECO:0000256" key="8">
    <source>
        <dbReference type="ARBA" id="ARBA00023170"/>
    </source>
</evidence>
<accession>A0A226DIS8</accession>
<dbReference type="InterPro" id="IPR035500">
    <property type="entry name" value="NHR-like_dom_sf"/>
</dbReference>
<feature type="compositionally biased region" description="Basic residues" evidence="10">
    <location>
        <begin position="369"/>
        <end position="378"/>
    </location>
</feature>
<feature type="region of interest" description="Disordered" evidence="10">
    <location>
        <begin position="512"/>
        <end position="554"/>
    </location>
</feature>
<dbReference type="GO" id="GO:0045944">
    <property type="term" value="P:positive regulation of transcription by RNA polymerase II"/>
    <property type="evidence" value="ECO:0007669"/>
    <property type="project" value="TreeGrafter"/>
</dbReference>
<evidence type="ECO:0000256" key="4">
    <source>
        <dbReference type="ARBA" id="ARBA00022833"/>
    </source>
</evidence>
<dbReference type="STRING" id="158441.A0A226DIS8"/>
<dbReference type="GO" id="GO:0005634">
    <property type="term" value="C:nucleus"/>
    <property type="evidence" value="ECO:0007669"/>
    <property type="project" value="UniProtKB-SubCell"/>
</dbReference>
<comment type="subcellular location">
    <subcellularLocation>
        <location evidence="1">Nucleus</location>
    </subcellularLocation>
</comment>
<feature type="compositionally biased region" description="Pro residues" evidence="10">
    <location>
        <begin position="467"/>
        <end position="489"/>
    </location>
</feature>
<sequence>MKYNVRDCGVSISQAARFTFTSSSSSRLDHAMEKAATTTTTTTYPEIPVRSGTIGGQGTNGTEQDFYCNTYQQSDTNFFPQQEQGQEQLDDFDLFSSDAFQSTTNPTRIKLGQELGQQDRQNLQYGHTYHGHQSHGYVPEDPMRQQNLELIRTTREGFNLQGRTFGSFETKMEPDMEIVGGGGGAVAGDENEEDRKLGISDRNGKHGSDGDVIGTPDPKICGVCGDKALGNNFNAITCESCKAFFRRNALRPKEFVCPFNNNCKVDPVTRRFCQKCRLKKCFDIGMKKEWIMTDEEKKMKKQKIEQNRLKRVTSCDVRETDPIHPKEMKVAAATTPTTPQIDDNHQIPHHTLTPDCDASSNSSSESNSVHHHNHHVHNNHNSTTNNSNNLHQNLVSPQANNHPFHYAGSNKPLPVIVDHGPTSVIATHNSSSYLLPQNYVEEEEQDEQPTQNPILASLVRPGLADSPPEPLNPPPQVIQYPPPPPPPPLDSDYPSKKKTLIQQYHMEMHLGCCDGESSLSSPPSSSSSSLSSPPQLTRGSIGGHHHQDVGELPPLPLNTMESILSVAISAEFNAGLLSEDNCLGDDDMSGGHQQQHSHSSAAAMHNSRTLNKAEKAKLSELFFASEALNAPVDLDGPIKIGTSDPSLINVINLTDIAIRRLIKMSKKICAFKNMCQEDQIALLKGGCTEMMILRSVVSYDPERDSWNIPHSNGFNVKLGVLKEARGNLYEEHQRFVKSFKGDWRADYNIMIILCAITLFTPERPNVIHKDVVKLEQDSYYYLLKRYLESTRNGCEARSTYLQLIQRIAELHILNSNHLRVFLEVNPREVEPLLIEIFDLK</sequence>
<dbReference type="CDD" id="cd06966">
    <property type="entry name" value="NR_DBD_CAR"/>
    <property type="match status" value="1"/>
</dbReference>
<dbReference type="FunFam" id="1.10.565.10:FF:000035">
    <property type="entry name" value="Nuclear hormone receptor HR96"/>
    <property type="match status" value="1"/>
</dbReference>
<dbReference type="PROSITE" id="PS00031">
    <property type="entry name" value="NUCLEAR_REC_DBD_1"/>
    <property type="match status" value="1"/>
</dbReference>
<keyword evidence="3" id="KW-0863">Zinc-finger</keyword>
<feature type="region of interest" description="Disordered" evidence="10">
    <location>
        <begin position="337"/>
        <end position="407"/>
    </location>
</feature>
<dbReference type="InterPro" id="IPR001723">
    <property type="entry name" value="Nuclear_hrmn_rcpt"/>
</dbReference>
<comment type="caution">
    <text evidence="13">The sequence shown here is derived from an EMBL/GenBank/DDBJ whole genome shotgun (WGS) entry which is preliminary data.</text>
</comment>
<evidence type="ECO:0000256" key="5">
    <source>
        <dbReference type="ARBA" id="ARBA00023015"/>
    </source>
</evidence>
<dbReference type="GO" id="GO:0004879">
    <property type="term" value="F:nuclear receptor activity"/>
    <property type="evidence" value="ECO:0007669"/>
    <property type="project" value="TreeGrafter"/>
</dbReference>
<feature type="region of interest" description="Disordered" evidence="10">
    <location>
        <begin position="460"/>
        <end position="495"/>
    </location>
</feature>
<feature type="region of interest" description="Disordered" evidence="10">
    <location>
        <begin position="584"/>
        <end position="606"/>
    </location>
</feature>
<dbReference type="InterPro" id="IPR001628">
    <property type="entry name" value="Znf_hrmn_rcpt"/>
</dbReference>
<dbReference type="InterPro" id="IPR000536">
    <property type="entry name" value="Nucl_hrmn_rcpt_lig-bd"/>
</dbReference>
<evidence type="ECO:0000256" key="6">
    <source>
        <dbReference type="ARBA" id="ARBA00023125"/>
    </source>
</evidence>
<evidence type="ECO:0000256" key="7">
    <source>
        <dbReference type="ARBA" id="ARBA00023163"/>
    </source>
</evidence>
<feature type="compositionally biased region" description="Low complexity" evidence="10">
    <location>
        <begin position="592"/>
        <end position="603"/>
    </location>
</feature>
<reference evidence="13 14" key="1">
    <citation type="submission" date="2015-12" db="EMBL/GenBank/DDBJ databases">
        <title>The genome of Folsomia candida.</title>
        <authorList>
            <person name="Faddeeva A."/>
            <person name="Derks M.F."/>
            <person name="Anvar Y."/>
            <person name="Smit S."/>
            <person name="Van Straalen N."/>
            <person name="Roelofs D."/>
        </authorList>
    </citation>
    <scope>NUCLEOTIDE SEQUENCE [LARGE SCALE GENOMIC DNA]</scope>
    <source>
        <strain evidence="13 14">VU population</strain>
        <tissue evidence="13">Whole body</tissue>
    </source>
</reference>
<evidence type="ECO:0000256" key="2">
    <source>
        <dbReference type="ARBA" id="ARBA00022723"/>
    </source>
</evidence>
<dbReference type="GO" id="GO:0006950">
    <property type="term" value="P:response to stress"/>
    <property type="evidence" value="ECO:0007669"/>
    <property type="project" value="UniProtKB-ARBA"/>
</dbReference>
<keyword evidence="9" id="KW-0539">Nucleus</keyword>
<evidence type="ECO:0000256" key="3">
    <source>
        <dbReference type="ARBA" id="ARBA00022771"/>
    </source>
</evidence>
<keyword evidence="2" id="KW-0479">Metal-binding</keyword>
<dbReference type="InterPro" id="IPR050234">
    <property type="entry name" value="Nuclear_hormone_rcpt_NR1"/>
</dbReference>
<dbReference type="PANTHER" id="PTHR24082:SF283">
    <property type="entry name" value="NUCLEAR HORMONE RECEPTOR HR96"/>
    <property type="match status" value="1"/>
</dbReference>
<keyword evidence="14" id="KW-1185">Reference proteome</keyword>
<dbReference type="PANTHER" id="PTHR24082">
    <property type="entry name" value="NUCLEAR HORMONE RECEPTOR"/>
    <property type="match status" value="1"/>
</dbReference>
<keyword evidence="6" id="KW-0238">DNA-binding</keyword>
<dbReference type="Gene3D" id="3.30.50.10">
    <property type="entry name" value="Erythroid Transcription Factor GATA-1, subunit A"/>
    <property type="match status" value="1"/>
</dbReference>
<dbReference type="Gene3D" id="1.10.565.10">
    <property type="entry name" value="Retinoid X Receptor"/>
    <property type="match status" value="1"/>
</dbReference>
<feature type="domain" description="NR LBD" evidence="12">
    <location>
        <begin position="614"/>
        <end position="840"/>
    </location>
</feature>
<dbReference type="GO" id="GO:0030154">
    <property type="term" value="P:cell differentiation"/>
    <property type="evidence" value="ECO:0007669"/>
    <property type="project" value="TreeGrafter"/>
</dbReference>
<evidence type="ECO:0000313" key="14">
    <source>
        <dbReference type="Proteomes" id="UP000198287"/>
    </source>
</evidence>
<keyword evidence="8 13" id="KW-0675">Receptor</keyword>
<dbReference type="CDD" id="cd06929">
    <property type="entry name" value="NR_LBD_F1"/>
    <property type="match status" value="1"/>
</dbReference>
<keyword evidence="4" id="KW-0862">Zinc</keyword>
<dbReference type="PROSITE" id="PS51030">
    <property type="entry name" value="NUCLEAR_REC_DBD_2"/>
    <property type="match status" value="1"/>
</dbReference>
<dbReference type="SMART" id="SM00399">
    <property type="entry name" value="ZnF_C4"/>
    <property type="match status" value="1"/>
</dbReference>
<evidence type="ECO:0000313" key="13">
    <source>
        <dbReference type="EMBL" id="OXA45442.1"/>
    </source>
</evidence>
<dbReference type="Proteomes" id="UP000198287">
    <property type="component" value="Unassembled WGS sequence"/>
</dbReference>
<dbReference type="OMA" id="CDRATWK"/>
<dbReference type="PRINTS" id="PR00047">
    <property type="entry name" value="STROIDFINGER"/>
</dbReference>
<feature type="compositionally biased region" description="Low complexity" evidence="10">
    <location>
        <begin position="379"/>
        <end position="396"/>
    </location>
</feature>
<keyword evidence="5" id="KW-0805">Transcription regulation</keyword>
<feature type="domain" description="Nuclear receptor" evidence="11">
    <location>
        <begin position="218"/>
        <end position="293"/>
    </location>
</feature>
<dbReference type="GO" id="GO:0000122">
    <property type="term" value="P:negative regulation of transcription by RNA polymerase II"/>
    <property type="evidence" value="ECO:0007669"/>
    <property type="project" value="TreeGrafter"/>
</dbReference>
<name>A0A226DIS8_FOLCA</name>
<dbReference type="EMBL" id="LNIX01000017">
    <property type="protein sequence ID" value="OXA45442.1"/>
    <property type="molecule type" value="Genomic_DNA"/>
</dbReference>
<dbReference type="AlphaFoldDB" id="A0A226DIS8"/>
<dbReference type="OrthoDB" id="6352325at2759"/>
<dbReference type="FunFam" id="3.30.50.10:FF:000042">
    <property type="entry name" value="Nuclear hormone receptor HR96"/>
    <property type="match status" value="1"/>
</dbReference>
<evidence type="ECO:0000256" key="9">
    <source>
        <dbReference type="ARBA" id="ARBA00023242"/>
    </source>
</evidence>
<dbReference type="Pfam" id="PF00105">
    <property type="entry name" value="zf-C4"/>
    <property type="match status" value="1"/>
</dbReference>
<dbReference type="GO" id="GO:0000978">
    <property type="term" value="F:RNA polymerase II cis-regulatory region sequence-specific DNA binding"/>
    <property type="evidence" value="ECO:0007669"/>
    <property type="project" value="TreeGrafter"/>
</dbReference>
<dbReference type="SUPFAM" id="SSF48508">
    <property type="entry name" value="Nuclear receptor ligand-binding domain"/>
    <property type="match status" value="1"/>
</dbReference>
<organism evidence="13 14">
    <name type="scientific">Folsomia candida</name>
    <name type="common">Springtail</name>
    <dbReference type="NCBI Taxonomy" id="158441"/>
    <lineage>
        <taxon>Eukaryota</taxon>
        <taxon>Metazoa</taxon>
        <taxon>Ecdysozoa</taxon>
        <taxon>Arthropoda</taxon>
        <taxon>Hexapoda</taxon>
        <taxon>Collembola</taxon>
        <taxon>Entomobryomorpha</taxon>
        <taxon>Isotomoidea</taxon>
        <taxon>Isotomidae</taxon>
        <taxon>Proisotominae</taxon>
        <taxon>Folsomia</taxon>
    </lineage>
</organism>